<dbReference type="PANTHER" id="PTHR48050">
    <property type="entry name" value="STEROL 3-BETA-GLUCOSYLTRANSFERASE"/>
    <property type="match status" value="1"/>
</dbReference>
<dbReference type="InterPro" id="IPR050426">
    <property type="entry name" value="Glycosyltransferase_28"/>
</dbReference>
<proteinExistence type="predicted"/>
<evidence type="ECO:0000259" key="1">
    <source>
        <dbReference type="Pfam" id="PF06722"/>
    </source>
</evidence>
<protein>
    <submittedName>
        <fullName evidence="2">Glycosyl transferase family 28</fullName>
    </submittedName>
</protein>
<dbReference type="GO" id="GO:0017000">
    <property type="term" value="P:antibiotic biosynthetic process"/>
    <property type="evidence" value="ECO:0007669"/>
    <property type="project" value="UniProtKB-ARBA"/>
</dbReference>
<feature type="domain" description="Erythromycin biosynthesis protein CIII-like C-terminal" evidence="1">
    <location>
        <begin position="129"/>
        <end position="229"/>
    </location>
</feature>
<dbReference type="InterPro" id="IPR002213">
    <property type="entry name" value="UDP_glucos_trans"/>
</dbReference>
<dbReference type="Proteomes" id="UP000300142">
    <property type="component" value="Unassembled WGS sequence"/>
</dbReference>
<dbReference type="FunFam" id="3.40.50.2000:FF:000009">
    <property type="entry name" value="Sterol 3-beta-glucosyltransferase UGT80A2"/>
    <property type="match status" value="1"/>
</dbReference>
<dbReference type="AlphaFoldDB" id="A0A479ZV12"/>
<accession>A0A479ZV12</accession>
<evidence type="ECO:0000313" key="3">
    <source>
        <dbReference type="Proteomes" id="UP000300142"/>
    </source>
</evidence>
<dbReference type="PANTHER" id="PTHR48050:SF13">
    <property type="entry name" value="STEROL 3-BETA-GLUCOSYLTRANSFERASE UGT80A2"/>
    <property type="match status" value="1"/>
</dbReference>
<dbReference type="Pfam" id="PF06722">
    <property type="entry name" value="EryCIII-like_C"/>
    <property type="match status" value="1"/>
</dbReference>
<dbReference type="SUPFAM" id="SSF53756">
    <property type="entry name" value="UDP-Glycosyltransferase/glycogen phosphorylase"/>
    <property type="match status" value="1"/>
</dbReference>
<dbReference type="Gene3D" id="3.40.50.2000">
    <property type="entry name" value="Glycogen Phosphorylase B"/>
    <property type="match status" value="1"/>
</dbReference>
<keyword evidence="3" id="KW-1185">Reference proteome</keyword>
<sequence length="259" mass="28814">MVFRKGVNQFREKTLQLTPLSNWQRLYGRLQKVNVPYLYGFSPVVVPKPSTWSERLHITGYWFLEHPANWTPPQDLQEFIAAGSPPVYIGFGSMTGRDPQQMTEIALTALKKTKQRGILVTGSGGIAATDLPETVFKIESVPHDWLFPRMAAIVHHGGAGTSAAALRAGVPSIIIPFFGDQPFWGHCLWQLGVSPEPIPKPALTVDKLAQAITTAVNHTQMRQKAQFIGEQIRLENGVNQAVAAFHQHFPQQQAFLQMI</sequence>
<gene>
    <name evidence="2" type="ORF">SR1949_01900</name>
</gene>
<keyword evidence="2" id="KW-0808">Transferase</keyword>
<dbReference type="GO" id="GO:0016758">
    <property type="term" value="F:hexosyltransferase activity"/>
    <property type="evidence" value="ECO:0007669"/>
    <property type="project" value="UniProtKB-ARBA"/>
</dbReference>
<comment type="caution">
    <text evidence="2">The sequence shown here is derived from an EMBL/GenBank/DDBJ whole genome shotgun (WGS) entry which is preliminary data.</text>
</comment>
<evidence type="ECO:0000313" key="2">
    <source>
        <dbReference type="EMBL" id="GCL35098.1"/>
    </source>
</evidence>
<dbReference type="EMBL" id="BJCE01000003">
    <property type="protein sequence ID" value="GCL35098.1"/>
    <property type="molecule type" value="Genomic_DNA"/>
</dbReference>
<dbReference type="GO" id="GO:0008194">
    <property type="term" value="F:UDP-glycosyltransferase activity"/>
    <property type="evidence" value="ECO:0007669"/>
    <property type="project" value="InterPro"/>
</dbReference>
<name>A0A479ZV12_9CYAN</name>
<organism evidence="2 3">
    <name type="scientific">Sphaerospermopsis reniformis</name>
    <dbReference type="NCBI Taxonomy" id="531300"/>
    <lineage>
        <taxon>Bacteria</taxon>
        <taxon>Bacillati</taxon>
        <taxon>Cyanobacteriota</taxon>
        <taxon>Cyanophyceae</taxon>
        <taxon>Nostocales</taxon>
        <taxon>Aphanizomenonaceae</taxon>
        <taxon>Sphaerospermopsis</taxon>
    </lineage>
</organism>
<reference evidence="3" key="1">
    <citation type="submission" date="2019-02" db="EMBL/GenBank/DDBJ databases">
        <title>Draft genome sequence of Sphaerospermopsis reniformis NIES-1949.</title>
        <authorList>
            <person name="Yamaguchi H."/>
            <person name="Suzuki S."/>
            <person name="Kawachi M."/>
        </authorList>
    </citation>
    <scope>NUCLEOTIDE SEQUENCE [LARGE SCALE GENOMIC DNA]</scope>
    <source>
        <strain evidence="3">NIES-1949</strain>
    </source>
</reference>
<dbReference type="CDD" id="cd03784">
    <property type="entry name" value="GT1_Gtf-like"/>
    <property type="match status" value="1"/>
</dbReference>
<dbReference type="InterPro" id="IPR010610">
    <property type="entry name" value="EryCIII-like_C"/>
</dbReference>